<reference evidence="2" key="2">
    <citation type="submission" date="2025-09" db="UniProtKB">
        <authorList>
            <consortium name="Ensembl"/>
        </authorList>
    </citation>
    <scope>IDENTIFICATION</scope>
</reference>
<proteinExistence type="predicted"/>
<organism evidence="2 3">
    <name type="scientific">Panthera tigris altaica</name>
    <name type="common">Siberian tiger</name>
    <dbReference type="NCBI Taxonomy" id="74533"/>
    <lineage>
        <taxon>Eukaryota</taxon>
        <taxon>Metazoa</taxon>
        <taxon>Chordata</taxon>
        <taxon>Craniata</taxon>
        <taxon>Vertebrata</taxon>
        <taxon>Euteleostomi</taxon>
        <taxon>Mammalia</taxon>
        <taxon>Eutheria</taxon>
        <taxon>Laurasiatheria</taxon>
        <taxon>Carnivora</taxon>
        <taxon>Feliformia</taxon>
        <taxon>Felidae</taxon>
        <taxon>Pantherinae</taxon>
        <taxon>Panthera</taxon>
    </lineage>
</organism>
<evidence type="ECO:0000256" key="1">
    <source>
        <dbReference type="SAM" id="MobiDB-lite"/>
    </source>
</evidence>
<gene>
    <name evidence="2" type="primary">KARS1</name>
</gene>
<dbReference type="Ensembl" id="ENSPTIT00000009769.1">
    <property type="protein sequence ID" value="ENSPTIP00000005968.1"/>
    <property type="gene ID" value="ENSPTIG00000008011.1"/>
</dbReference>
<accession>A0A8C9JTA1</accession>
<feature type="region of interest" description="Disordered" evidence="1">
    <location>
        <begin position="41"/>
        <end position="68"/>
    </location>
</feature>
<evidence type="ECO:0000313" key="2">
    <source>
        <dbReference type="Ensembl" id="ENSPTIP00000005968.1"/>
    </source>
</evidence>
<dbReference type="AlphaFoldDB" id="A0A8C9JTA1"/>
<protein>
    <submittedName>
        <fullName evidence="2">Lysyl-tRNA synthetase 1</fullName>
    </submittedName>
</protein>
<reference evidence="2" key="1">
    <citation type="submission" date="2025-08" db="UniProtKB">
        <authorList>
            <consortium name="Ensembl"/>
        </authorList>
    </citation>
    <scope>IDENTIFICATION</scope>
</reference>
<evidence type="ECO:0000313" key="3">
    <source>
        <dbReference type="Proteomes" id="UP000675900"/>
    </source>
</evidence>
<dbReference type="Proteomes" id="UP000675900">
    <property type="component" value="Unassembled WGS sequence"/>
</dbReference>
<sequence length="68" mass="7954">MLTQAAVRLVRGSLRQTSRAQWGQRELRLYQLAPFTALHKDKPLSDKRSTSVSCHEARRQEREWSHHG</sequence>
<name>A0A8C9JTA1_PANTA</name>
<keyword evidence="3" id="KW-1185">Reference proteome</keyword>
<dbReference type="GeneTree" id="ENSGT01030000234618"/>